<reference evidence="21" key="1">
    <citation type="submission" date="2023-08" db="EMBL/GenBank/DDBJ databases">
        <authorList>
            <person name="Alioto T."/>
            <person name="Alioto T."/>
            <person name="Gomez Garrido J."/>
        </authorList>
    </citation>
    <scope>NUCLEOTIDE SEQUENCE</scope>
</reference>
<dbReference type="SUPFAM" id="SSF50978">
    <property type="entry name" value="WD40 repeat-like"/>
    <property type="match status" value="1"/>
</dbReference>
<dbReference type="AlphaFoldDB" id="A0AAV1GP01"/>
<dbReference type="PRINTS" id="PR01179">
    <property type="entry name" value="ODADCRBXLASE"/>
</dbReference>
<evidence type="ECO:0000256" key="3">
    <source>
        <dbReference type="ARBA" id="ARBA00005264"/>
    </source>
</evidence>
<feature type="domain" description="Orn/DAP/Arg decarboxylase 2 C-terminal" evidence="16">
    <location>
        <begin position="818"/>
        <end position="1166"/>
    </location>
</feature>
<comment type="cofactor">
    <cofactor evidence="1 13">
        <name>pyridoxal 5'-phosphate</name>
        <dbReference type="ChEBI" id="CHEBI:597326"/>
    </cofactor>
</comment>
<dbReference type="Pfam" id="PF02784">
    <property type="entry name" value="Orn_Arg_deC_N"/>
    <property type="match status" value="1"/>
</dbReference>
<proteinExistence type="inferred from homology"/>
<dbReference type="InterPro" id="IPR056550">
    <property type="entry name" value="NOL10_2nd"/>
</dbReference>
<feature type="modified residue" description="N6-(pyridoxal phosphate)lysine" evidence="13">
    <location>
        <position position="847"/>
    </location>
</feature>
<evidence type="ECO:0000256" key="5">
    <source>
        <dbReference type="ARBA" id="ARBA00015517"/>
    </source>
</evidence>
<evidence type="ECO:0000256" key="6">
    <source>
        <dbReference type="ARBA" id="ARBA00022574"/>
    </source>
</evidence>
<dbReference type="FunFam" id="2.130.10.10:FF:001909">
    <property type="entry name" value="WD repeat, SAM and U-box domain-containing protein"/>
    <property type="match status" value="1"/>
</dbReference>
<dbReference type="InterPro" id="IPR022643">
    <property type="entry name" value="De-COase2_C"/>
</dbReference>
<feature type="compositionally biased region" description="Basic and acidic residues" evidence="15">
    <location>
        <begin position="621"/>
        <end position="633"/>
    </location>
</feature>
<evidence type="ECO:0000256" key="7">
    <source>
        <dbReference type="ARBA" id="ARBA00022737"/>
    </source>
</evidence>
<dbReference type="SUPFAM" id="SSF51419">
    <property type="entry name" value="PLP-binding barrel"/>
    <property type="match status" value="1"/>
</dbReference>
<feature type="domain" description="NUC153" evidence="18">
    <location>
        <begin position="483"/>
        <end position="509"/>
    </location>
</feature>
<dbReference type="InterPro" id="IPR036322">
    <property type="entry name" value="WD40_repeat_dom_sf"/>
</dbReference>
<evidence type="ECO:0000259" key="20">
    <source>
        <dbReference type="Pfam" id="PF23098"/>
    </source>
</evidence>
<feature type="active site" description="Proton donor" evidence="13">
    <location>
        <position position="1139"/>
    </location>
</feature>
<evidence type="ECO:0000256" key="1">
    <source>
        <dbReference type="ARBA" id="ARBA00001933"/>
    </source>
</evidence>
<keyword evidence="6" id="KW-0853">WD repeat</keyword>
<dbReference type="SUPFAM" id="SSF50621">
    <property type="entry name" value="Alanine racemase C-terminal domain-like"/>
    <property type="match status" value="1"/>
</dbReference>
<comment type="similarity">
    <text evidence="4 14">Belongs to the Orn/Lys/Arg decarboxylase class-II family.</text>
</comment>
<dbReference type="FunFam" id="3.20.20.10:FF:000006">
    <property type="entry name" value="Ornithine decarboxylase 1"/>
    <property type="match status" value="1"/>
</dbReference>
<comment type="subcellular location">
    <subcellularLocation>
        <location evidence="2">Nucleus</location>
        <location evidence="2">Nucleolus</location>
    </subcellularLocation>
</comment>
<dbReference type="GO" id="GO:0004586">
    <property type="term" value="F:ornithine decarboxylase activity"/>
    <property type="evidence" value="ECO:0007669"/>
    <property type="project" value="UniProtKB-ARBA"/>
</dbReference>
<dbReference type="InterPro" id="IPR056551">
    <property type="entry name" value="Beta-prop_NOL10_N"/>
</dbReference>
<feature type="compositionally biased region" description="Basic and acidic residues" evidence="15">
    <location>
        <begin position="672"/>
        <end position="692"/>
    </location>
</feature>
<evidence type="ECO:0000256" key="13">
    <source>
        <dbReference type="PIRSR" id="PIRSR600183-50"/>
    </source>
</evidence>
<dbReference type="Pfam" id="PF00278">
    <property type="entry name" value="Orn_DAP_Arg_deC"/>
    <property type="match status" value="1"/>
</dbReference>
<feature type="domain" description="Nucleolar protein 10-like N-terminal" evidence="20">
    <location>
        <begin position="1"/>
        <end position="364"/>
    </location>
</feature>
<keyword evidence="22" id="KW-1185">Reference proteome</keyword>
<dbReference type="Proteomes" id="UP001178508">
    <property type="component" value="Chromosome 15"/>
</dbReference>
<keyword evidence="9" id="KW-0620">Polyamine biosynthesis</keyword>
<organism evidence="21 22">
    <name type="scientific">Xyrichtys novacula</name>
    <name type="common">Pearly razorfish</name>
    <name type="synonym">Hemipteronotus novacula</name>
    <dbReference type="NCBI Taxonomy" id="13765"/>
    <lineage>
        <taxon>Eukaryota</taxon>
        <taxon>Metazoa</taxon>
        <taxon>Chordata</taxon>
        <taxon>Craniata</taxon>
        <taxon>Vertebrata</taxon>
        <taxon>Euteleostomi</taxon>
        <taxon>Actinopterygii</taxon>
        <taxon>Neopterygii</taxon>
        <taxon>Teleostei</taxon>
        <taxon>Neoteleostei</taxon>
        <taxon>Acanthomorphata</taxon>
        <taxon>Eupercaria</taxon>
        <taxon>Labriformes</taxon>
        <taxon>Labridae</taxon>
        <taxon>Xyrichtys</taxon>
    </lineage>
</organism>
<feature type="region of interest" description="Disordered" evidence="15">
    <location>
        <begin position="672"/>
        <end position="755"/>
    </location>
</feature>
<name>A0AAV1GP01_XYRNO</name>
<dbReference type="Gene3D" id="2.40.37.10">
    <property type="entry name" value="Lyase, Ornithine Decarboxylase, Chain A, domain 1"/>
    <property type="match status" value="1"/>
</dbReference>
<dbReference type="CDD" id="cd00622">
    <property type="entry name" value="PLPDE_III_ODC"/>
    <property type="match status" value="1"/>
</dbReference>
<evidence type="ECO:0000256" key="4">
    <source>
        <dbReference type="ARBA" id="ARBA00008872"/>
    </source>
</evidence>
<dbReference type="PROSITE" id="PS00878">
    <property type="entry name" value="ODR_DC_2_1"/>
    <property type="match status" value="1"/>
</dbReference>
<evidence type="ECO:0000256" key="11">
    <source>
        <dbReference type="ARBA" id="ARBA00023242"/>
    </source>
</evidence>
<dbReference type="GO" id="GO:0032040">
    <property type="term" value="C:small-subunit processome"/>
    <property type="evidence" value="ECO:0007669"/>
    <property type="project" value="TreeGrafter"/>
</dbReference>
<evidence type="ECO:0000313" key="21">
    <source>
        <dbReference type="EMBL" id="CAJ1074093.1"/>
    </source>
</evidence>
<keyword evidence="10" id="KW-0456">Lyase</keyword>
<dbReference type="InterPro" id="IPR001680">
    <property type="entry name" value="WD40_rpt"/>
</dbReference>
<dbReference type="InterPro" id="IPR012580">
    <property type="entry name" value="NUC153"/>
</dbReference>
<evidence type="ECO:0000256" key="8">
    <source>
        <dbReference type="ARBA" id="ARBA00022898"/>
    </source>
</evidence>
<feature type="domain" description="Orn/DAP/Arg decarboxylase 2 N-terminal" evidence="17">
    <location>
        <begin position="824"/>
        <end position="1059"/>
    </location>
</feature>
<evidence type="ECO:0000259" key="19">
    <source>
        <dbReference type="Pfam" id="PF23097"/>
    </source>
</evidence>
<evidence type="ECO:0000259" key="18">
    <source>
        <dbReference type="Pfam" id="PF08159"/>
    </source>
</evidence>
<dbReference type="PANTHER" id="PTHR14927">
    <property type="entry name" value="NUCLEOLAR PROTEIN 10"/>
    <property type="match status" value="1"/>
</dbReference>
<evidence type="ECO:0000256" key="15">
    <source>
        <dbReference type="SAM" id="MobiDB-lite"/>
    </source>
</evidence>
<comment type="similarity">
    <text evidence="3">Belongs to the WD repeat NOL10/ENP2 family.</text>
</comment>
<dbReference type="GO" id="GO:0006596">
    <property type="term" value="P:polyamine biosynthetic process"/>
    <property type="evidence" value="ECO:0007669"/>
    <property type="project" value="UniProtKB-KW"/>
</dbReference>
<feature type="compositionally biased region" description="Low complexity" evidence="15">
    <location>
        <begin position="525"/>
        <end position="534"/>
    </location>
</feature>
<feature type="region of interest" description="Disordered" evidence="15">
    <location>
        <begin position="525"/>
        <end position="637"/>
    </location>
</feature>
<dbReference type="SMART" id="SM00320">
    <property type="entry name" value="WD40"/>
    <property type="match status" value="5"/>
</dbReference>
<dbReference type="Gene3D" id="2.130.10.10">
    <property type="entry name" value="YVTN repeat-like/Quinoprotein amine dehydrogenase"/>
    <property type="match status" value="2"/>
</dbReference>
<dbReference type="InterPro" id="IPR015943">
    <property type="entry name" value="WD40/YVTN_repeat-like_dom_sf"/>
</dbReference>
<dbReference type="FunFam" id="2.40.37.10:FF:000005">
    <property type="entry name" value="Ornithine decarboxylase"/>
    <property type="match status" value="1"/>
</dbReference>
<feature type="compositionally biased region" description="Gly residues" evidence="15">
    <location>
        <begin position="707"/>
        <end position="722"/>
    </location>
</feature>
<dbReference type="InterPro" id="IPR002433">
    <property type="entry name" value="Orn_de-COase"/>
</dbReference>
<evidence type="ECO:0000256" key="2">
    <source>
        <dbReference type="ARBA" id="ARBA00004604"/>
    </source>
</evidence>
<dbReference type="InterPro" id="IPR022653">
    <property type="entry name" value="De-COase2_pyr-phos_BS"/>
</dbReference>
<dbReference type="InterPro" id="IPR009006">
    <property type="entry name" value="Ala_racemase/Decarboxylase_C"/>
</dbReference>
<dbReference type="InterPro" id="IPR000183">
    <property type="entry name" value="Orn/DAP/Arg_de-COase"/>
</dbReference>
<dbReference type="InterPro" id="IPR029066">
    <property type="entry name" value="PLP-binding_barrel"/>
</dbReference>
<comment type="function">
    <text evidence="12">Catalyzes the first and rate-limiting step of polyamine biosynthesis that converts ornithine into putrescine, which is the precursor for the polyamines, spermidine and spermine. Polyamines are essential for cell proliferation and are implicated in cellular processes, ranging from DNA replication to apoptosis.</text>
</comment>
<dbReference type="Gene3D" id="3.20.20.10">
    <property type="entry name" value="Alanine racemase"/>
    <property type="match status" value="1"/>
</dbReference>
<evidence type="ECO:0000256" key="10">
    <source>
        <dbReference type="ARBA" id="ARBA00023239"/>
    </source>
</evidence>
<keyword evidence="11" id="KW-0539">Nucleus</keyword>
<dbReference type="EMBL" id="OY660878">
    <property type="protein sequence ID" value="CAJ1074093.1"/>
    <property type="molecule type" value="Genomic_DNA"/>
</dbReference>
<evidence type="ECO:0000256" key="14">
    <source>
        <dbReference type="RuleBase" id="RU003737"/>
    </source>
</evidence>
<dbReference type="InterPro" id="IPR022644">
    <property type="entry name" value="De-COase2_N"/>
</dbReference>
<dbReference type="PANTHER" id="PTHR14927:SF0">
    <property type="entry name" value="NUCLEOLAR PROTEIN 10"/>
    <property type="match status" value="1"/>
</dbReference>
<evidence type="ECO:0000313" key="22">
    <source>
        <dbReference type="Proteomes" id="UP001178508"/>
    </source>
</evidence>
<evidence type="ECO:0000256" key="9">
    <source>
        <dbReference type="ARBA" id="ARBA00023115"/>
    </source>
</evidence>
<keyword evidence="8 13" id="KW-0663">Pyridoxal phosphate</keyword>
<protein>
    <recommendedName>
        <fullName evidence="5">Nucleolar protein 10</fullName>
    </recommendedName>
</protein>
<dbReference type="InterPro" id="IPR040382">
    <property type="entry name" value="NOL10/Enp2"/>
</dbReference>
<keyword evidence="7" id="KW-0677">Repeat</keyword>
<dbReference type="Pfam" id="PF08159">
    <property type="entry name" value="NUC153"/>
    <property type="match status" value="1"/>
</dbReference>
<accession>A0AAV1GP01</accession>
<evidence type="ECO:0000259" key="17">
    <source>
        <dbReference type="Pfam" id="PF02784"/>
    </source>
</evidence>
<evidence type="ECO:0000259" key="16">
    <source>
        <dbReference type="Pfam" id="PF00278"/>
    </source>
</evidence>
<gene>
    <name evidence="21" type="ORF">XNOV1_A031364</name>
</gene>
<dbReference type="GO" id="GO:0030686">
    <property type="term" value="C:90S preribosome"/>
    <property type="evidence" value="ECO:0007669"/>
    <property type="project" value="TreeGrafter"/>
</dbReference>
<evidence type="ECO:0000256" key="12">
    <source>
        <dbReference type="ARBA" id="ARBA00037173"/>
    </source>
</evidence>
<feature type="compositionally biased region" description="Basic and acidic residues" evidence="15">
    <location>
        <begin position="555"/>
        <end position="601"/>
    </location>
</feature>
<dbReference type="Pfam" id="PF23097">
    <property type="entry name" value="NOL10_2nd"/>
    <property type="match status" value="1"/>
</dbReference>
<dbReference type="PRINTS" id="PR01182">
    <property type="entry name" value="ORNDCRBXLASE"/>
</dbReference>
<feature type="domain" description="Nucleolar protein 10-like second" evidence="19">
    <location>
        <begin position="369"/>
        <end position="417"/>
    </location>
</feature>
<dbReference type="Pfam" id="PF23098">
    <property type="entry name" value="Beta-prop_NOL10_N"/>
    <property type="match status" value="1"/>
</dbReference>
<dbReference type="GO" id="GO:0000462">
    <property type="term" value="P:maturation of SSU-rRNA from tricistronic rRNA transcript (SSU-rRNA, 5.8S rRNA, LSU-rRNA)"/>
    <property type="evidence" value="ECO:0007669"/>
    <property type="project" value="TreeGrafter"/>
</dbReference>
<sequence length="1238" mass="140304">MQISSVNDVKIYNLSHGKSLPEWLSDRKKRQLQKKDVDIQRRIELIQDFEMPTVCNSIKVSRDGQFILAAGTYKPRIRCYDTYQLSLKFERCLDSDVVAFDILSDDYSKLVFLHSDRYVEFHSQHGHYYKTRIPKFGRDFSYHYPSCDLFFVGTSSEVFRLNLEQGRFLNSLQTDAVENNVCDINPVHHLFATGTSEGRVECWDPRVRSRVGKLDCALSSVTEGTEVQSLPSISALKFNSSLTMAVGTSTGQVLLYDLRSNQPLLVKDHFYNLPIKSLNFHNQLDLVLSADSKIIKIWNKDTGKVFSSIQPQTNINDVCIYPNSGMLFTANEDPKMSTFYIPALGPAPRWCSFLDNLTEELEESPESTVYDDYKFVTRKDLENLGLSHLVGSTLLRAYMHGFFMDIRLYHKVKTMANPFAYEEYRKDKIRQKIEESRTQRVQVKKLPKVNKELALKLMEEGDDELEMAARKKKGKALPSILGDDRFKVMFENPDYQVDQQSEDFRLLNPIVSKVEQKRKKKLHLLAKQAAADQQAAEDEEEPDGRASSEEESSDDDKSWVEEVREQRRLLWQEDRDRRRQERKEADRNTVLLEGDRDRQDKNSSTAKSKKTSQPQFYQIKAGEEFRSFNDMGRKQKLQKASLEERLKLEENSGTSNMADTAVGSKQLTFTLKKSEQQRKQQQAEREHHEERKKLRRSAGHLSSSRGRGWGGGRGRGGGGRGRSGCITNPGQLSLERRRNDESAEGQIKQESSLHSRDRADKWGSCVFTSDQEKGLVVTMNTATPTEFEFSFLEEGFSARDIVEQKINESSMTDDRDAFYVCDLGDVLKKQLRWVRALPRITPFYAVKCNDSRAVVMTLASLGTGFDCASKTEIQLVQSLGVDPSRIIYANPCKQVSQIKYASAHGVQMMTFDSEVELMKVARCHDNAKLVLRIATDDSKAVCRLSVKFGAPLKACRGLLERAKELGLDVIGVSFHVGSGCTDPETYTQAIADARCVFDMGDELGFNMDLLDIGGGFPGSDDTELKFEEITAVINPALDKYFPADTGVRIIAEPGRFYVASAYTLVVNIIAKKVIMDEESASDEEDEGTNDRTLMYYVNDGVYGSFNCILYDHAHCLPTLHKKPKPDEAMYPCSIWGPTCDGLDRIVEQCSLPDLQVGDWLVFENMGAYTVAASSTFNGFQRPDMHYVMSRTAWQQVQQICTQGMPAPAEESSLFEVPACCGRESTLEMPTKPYQAHVV</sequence>